<protein>
    <recommendedName>
        <fullName evidence="6">Ubiquitin-like protease family profile domain-containing protein</fullName>
    </recommendedName>
</protein>
<dbReference type="OrthoDB" id="1939479at2759"/>
<evidence type="ECO:0000256" key="4">
    <source>
        <dbReference type="ARBA" id="ARBA00022807"/>
    </source>
</evidence>
<feature type="compositionally biased region" description="Low complexity" evidence="5">
    <location>
        <begin position="73"/>
        <end position="85"/>
    </location>
</feature>
<proteinExistence type="inferred from homology"/>
<dbReference type="PROSITE" id="PS50600">
    <property type="entry name" value="ULP_PROTEASE"/>
    <property type="match status" value="1"/>
</dbReference>
<dbReference type="InterPro" id="IPR038765">
    <property type="entry name" value="Papain-like_cys_pep_sf"/>
</dbReference>
<evidence type="ECO:0000256" key="3">
    <source>
        <dbReference type="ARBA" id="ARBA00022801"/>
    </source>
</evidence>
<comment type="caution">
    <text evidence="7">The sequence shown here is derived from an EMBL/GenBank/DDBJ whole genome shotgun (WGS) entry which is preliminary data.</text>
</comment>
<dbReference type="PANTHER" id="PTHR12606:SF141">
    <property type="entry name" value="GH15225P-RELATED"/>
    <property type="match status" value="1"/>
</dbReference>
<keyword evidence="8" id="KW-1185">Reference proteome</keyword>
<dbReference type="PANTHER" id="PTHR12606">
    <property type="entry name" value="SENTRIN/SUMO-SPECIFIC PROTEASE"/>
    <property type="match status" value="1"/>
</dbReference>
<feature type="region of interest" description="Disordered" evidence="5">
    <location>
        <begin position="73"/>
        <end position="118"/>
    </location>
</feature>
<accession>A0A9W8AC75</accession>
<reference evidence="7" key="1">
    <citation type="submission" date="2022-07" db="EMBL/GenBank/DDBJ databases">
        <title>Phylogenomic reconstructions and comparative analyses of Kickxellomycotina fungi.</title>
        <authorList>
            <person name="Reynolds N.K."/>
            <person name="Stajich J.E."/>
            <person name="Barry K."/>
            <person name="Grigoriev I.V."/>
            <person name="Crous P."/>
            <person name="Smith M.E."/>
        </authorList>
    </citation>
    <scope>NUCLEOTIDE SEQUENCE</scope>
    <source>
        <strain evidence="7">RSA 861</strain>
    </source>
</reference>
<comment type="similarity">
    <text evidence="1">Belongs to the peptidase C48 family.</text>
</comment>
<evidence type="ECO:0000256" key="5">
    <source>
        <dbReference type="SAM" id="MobiDB-lite"/>
    </source>
</evidence>
<dbReference type="GO" id="GO:0016929">
    <property type="term" value="F:deSUMOylase activity"/>
    <property type="evidence" value="ECO:0007669"/>
    <property type="project" value="TreeGrafter"/>
</dbReference>
<sequence length="488" mass="54660">MAMYPTTHDGTTDANPLTSAGVPGAFPRQPTPAHTPASGSSVTTQGNSYLDTALHWIASLADRLYASFRPVPVTSSTDPSPVQPDNIQATSLPARTVPHPAPLSTDPSSSPRFPTLRARPNHCLDRRYGSMPRDQAFRRILLTPSRLRLPSTHSITSTRPAQHHLTPKATRDRLTPYTLRLPELPTFQTTSPDSLLMAPKTTASLSACLSDAPAETWLGALTGYAKQVLRPAPERPAAPAYRVLKAREADLDVELDRWRATARNNFPTLPDDAPAVIRRALKANLVLEMFNIPISGSDLRTLTRGQWLNDEVINFYMNLIVARSKATLALPTVHAFNTFFYAKLDQDGYAKVRRWSKKNDIFAKDLIVIPVHLPGHWTCAVVNFRNRRIEYYDSMLGDNSRAFQVIRDYLTAEHQDKKQTPFDLSGWTDWCPKDIPRQQNGYDCGVFTCIFAEYCSRAEPFDFDQTHMADLRQRMMYEIATGQLLLLG</sequence>
<evidence type="ECO:0000256" key="2">
    <source>
        <dbReference type="ARBA" id="ARBA00022670"/>
    </source>
</evidence>
<feature type="compositionally biased region" description="Polar residues" evidence="5">
    <location>
        <begin position="8"/>
        <end position="18"/>
    </location>
</feature>
<dbReference type="GO" id="GO:0006508">
    <property type="term" value="P:proteolysis"/>
    <property type="evidence" value="ECO:0007669"/>
    <property type="project" value="UniProtKB-KW"/>
</dbReference>
<dbReference type="Pfam" id="PF02902">
    <property type="entry name" value="Peptidase_C48"/>
    <property type="match status" value="1"/>
</dbReference>
<dbReference type="GO" id="GO:0005634">
    <property type="term" value="C:nucleus"/>
    <property type="evidence" value="ECO:0007669"/>
    <property type="project" value="TreeGrafter"/>
</dbReference>
<dbReference type="SUPFAM" id="SSF54001">
    <property type="entry name" value="Cysteine proteinases"/>
    <property type="match status" value="1"/>
</dbReference>
<feature type="region of interest" description="Disordered" evidence="5">
    <location>
        <begin position="1"/>
        <end position="44"/>
    </location>
</feature>
<keyword evidence="4" id="KW-0788">Thiol protease</keyword>
<evidence type="ECO:0000256" key="1">
    <source>
        <dbReference type="ARBA" id="ARBA00005234"/>
    </source>
</evidence>
<dbReference type="InterPro" id="IPR003653">
    <property type="entry name" value="Peptidase_C48_C"/>
</dbReference>
<dbReference type="Gene3D" id="3.40.395.10">
    <property type="entry name" value="Adenoviral Proteinase, Chain A"/>
    <property type="match status" value="1"/>
</dbReference>
<dbReference type="GO" id="GO:0060255">
    <property type="term" value="P:regulation of macromolecule metabolic process"/>
    <property type="evidence" value="ECO:0007669"/>
    <property type="project" value="UniProtKB-ARBA"/>
</dbReference>
<evidence type="ECO:0000313" key="7">
    <source>
        <dbReference type="EMBL" id="KAJ1927697.1"/>
    </source>
</evidence>
<dbReference type="AlphaFoldDB" id="A0A9W8AC75"/>
<keyword evidence="3" id="KW-0378">Hydrolase</keyword>
<gene>
    <name evidence="7" type="ORF">IWQ60_002712</name>
</gene>
<feature type="domain" description="Ubiquitin-like protease family profile" evidence="6">
    <location>
        <begin position="292"/>
        <end position="455"/>
    </location>
</feature>
<name>A0A9W8AC75_9FUNG</name>
<dbReference type="GO" id="GO:0016926">
    <property type="term" value="P:protein desumoylation"/>
    <property type="evidence" value="ECO:0007669"/>
    <property type="project" value="TreeGrafter"/>
</dbReference>
<dbReference type="FunFam" id="3.40.395.10:FF:000001">
    <property type="entry name" value="Sentrin-specific protease 1"/>
    <property type="match status" value="1"/>
</dbReference>
<evidence type="ECO:0000259" key="6">
    <source>
        <dbReference type="PROSITE" id="PS50600"/>
    </source>
</evidence>
<evidence type="ECO:0000313" key="8">
    <source>
        <dbReference type="Proteomes" id="UP001150569"/>
    </source>
</evidence>
<keyword evidence="2" id="KW-0645">Protease</keyword>
<organism evidence="7 8">
    <name type="scientific">Tieghemiomyces parasiticus</name>
    <dbReference type="NCBI Taxonomy" id="78921"/>
    <lineage>
        <taxon>Eukaryota</taxon>
        <taxon>Fungi</taxon>
        <taxon>Fungi incertae sedis</taxon>
        <taxon>Zoopagomycota</taxon>
        <taxon>Kickxellomycotina</taxon>
        <taxon>Dimargaritomycetes</taxon>
        <taxon>Dimargaritales</taxon>
        <taxon>Dimargaritaceae</taxon>
        <taxon>Tieghemiomyces</taxon>
    </lineage>
</organism>
<dbReference type="EMBL" id="JANBPT010000106">
    <property type="protein sequence ID" value="KAJ1927697.1"/>
    <property type="molecule type" value="Genomic_DNA"/>
</dbReference>
<dbReference type="GO" id="GO:0080090">
    <property type="term" value="P:regulation of primary metabolic process"/>
    <property type="evidence" value="ECO:0007669"/>
    <property type="project" value="UniProtKB-ARBA"/>
</dbReference>
<dbReference type="Proteomes" id="UP001150569">
    <property type="component" value="Unassembled WGS sequence"/>
</dbReference>